<accession>A0A9Q1E4F8</accession>
<gene>
    <name evidence="2" type="ORF">SKAU_G00429380</name>
</gene>
<feature type="region of interest" description="Disordered" evidence="1">
    <location>
        <begin position="101"/>
        <end position="124"/>
    </location>
</feature>
<comment type="caution">
    <text evidence="2">The sequence shown here is derived from an EMBL/GenBank/DDBJ whole genome shotgun (WGS) entry which is preliminary data.</text>
</comment>
<organism evidence="2 3">
    <name type="scientific">Synaphobranchus kaupii</name>
    <name type="common">Kaup's arrowtooth eel</name>
    <dbReference type="NCBI Taxonomy" id="118154"/>
    <lineage>
        <taxon>Eukaryota</taxon>
        <taxon>Metazoa</taxon>
        <taxon>Chordata</taxon>
        <taxon>Craniata</taxon>
        <taxon>Vertebrata</taxon>
        <taxon>Euteleostomi</taxon>
        <taxon>Actinopterygii</taxon>
        <taxon>Neopterygii</taxon>
        <taxon>Teleostei</taxon>
        <taxon>Anguilliformes</taxon>
        <taxon>Synaphobranchidae</taxon>
        <taxon>Synaphobranchus</taxon>
    </lineage>
</organism>
<evidence type="ECO:0000313" key="2">
    <source>
        <dbReference type="EMBL" id="KAJ8332078.1"/>
    </source>
</evidence>
<dbReference type="AlphaFoldDB" id="A0A9Q1E4F8"/>
<sequence>MIQGWEQQGTPSSANLLSVIHQVCVLISEADHTRSNQGPGAPSAPLQRHARVRLYQQSVHIKEPPVEERGERLRAVTASGQTPLFITVRGGRARNHLQARARATYAPRRHQSPRRNKLPKLPRAICPSPHRLYVPAVPRAHAADVLKLGAYSRRAPTDLRSERKRRREVLKPLLPHQARAKARSKKNEAMRRNENRAGARGAIEAVLATVFPSNGRAPAPPDQSSR</sequence>
<feature type="compositionally biased region" description="Basic residues" evidence="1">
    <location>
        <begin position="107"/>
        <end position="120"/>
    </location>
</feature>
<evidence type="ECO:0000313" key="3">
    <source>
        <dbReference type="Proteomes" id="UP001152622"/>
    </source>
</evidence>
<dbReference type="EMBL" id="JAINUF010000046">
    <property type="protein sequence ID" value="KAJ8332078.1"/>
    <property type="molecule type" value="Genomic_DNA"/>
</dbReference>
<evidence type="ECO:0000256" key="1">
    <source>
        <dbReference type="SAM" id="MobiDB-lite"/>
    </source>
</evidence>
<keyword evidence="3" id="KW-1185">Reference proteome</keyword>
<reference evidence="2" key="1">
    <citation type="journal article" date="2023" name="Science">
        <title>Genome structures resolve the early diversification of teleost fishes.</title>
        <authorList>
            <person name="Parey E."/>
            <person name="Louis A."/>
            <person name="Montfort J."/>
            <person name="Bouchez O."/>
            <person name="Roques C."/>
            <person name="Iampietro C."/>
            <person name="Lluch J."/>
            <person name="Castinel A."/>
            <person name="Donnadieu C."/>
            <person name="Desvignes T."/>
            <person name="Floi Bucao C."/>
            <person name="Jouanno E."/>
            <person name="Wen M."/>
            <person name="Mejri S."/>
            <person name="Dirks R."/>
            <person name="Jansen H."/>
            <person name="Henkel C."/>
            <person name="Chen W.J."/>
            <person name="Zahm M."/>
            <person name="Cabau C."/>
            <person name="Klopp C."/>
            <person name="Thompson A.W."/>
            <person name="Robinson-Rechavi M."/>
            <person name="Braasch I."/>
            <person name="Lecointre G."/>
            <person name="Bobe J."/>
            <person name="Postlethwait J.H."/>
            <person name="Berthelot C."/>
            <person name="Roest Crollius H."/>
            <person name="Guiguen Y."/>
        </authorList>
    </citation>
    <scope>NUCLEOTIDE SEQUENCE</scope>
    <source>
        <strain evidence="2">WJC10195</strain>
    </source>
</reference>
<protein>
    <submittedName>
        <fullName evidence="2">Uncharacterized protein</fullName>
    </submittedName>
</protein>
<proteinExistence type="predicted"/>
<dbReference type="Proteomes" id="UP001152622">
    <property type="component" value="Unassembled WGS sequence"/>
</dbReference>
<name>A0A9Q1E4F8_SYNKA</name>